<dbReference type="SFLD" id="SFLDG01386">
    <property type="entry name" value="main_SPASM_domain-containing"/>
    <property type="match status" value="1"/>
</dbReference>
<evidence type="ECO:0000259" key="8">
    <source>
        <dbReference type="Pfam" id="PF13186"/>
    </source>
</evidence>
<evidence type="ECO:0000256" key="5">
    <source>
        <dbReference type="ARBA" id="ARBA00023004"/>
    </source>
</evidence>
<dbReference type="PANTHER" id="PTHR43787:SF3">
    <property type="entry name" value="ARYLSULFATASE REGULATORY PROTEIN"/>
    <property type="match status" value="1"/>
</dbReference>
<dbReference type="NCBIfam" id="TIGR04085">
    <property type="entry name" value="rSAM_more_4Fe4S"/>
    <property type="match status" value="1"/>
</dbReference>
<dbReference type="SFLD" id="SFLDS00029">
    <property type="entry name" value="Radical_SAM"/>
    <property type="match status" value="1"/>
</dbReference>
<dbReference type="SFLD" id="SFLDG01384">
    <property type="entry name" value="thioether_bond_formation_requi"/>
    <property type="match status" value="1"/>
</dbReference>
<name>C2CGA6_9FIRM</name>
<feature type="domain" description="4Fe4S-binding SPASM" evidence="8">
    <location>
        <begin position="321"/>
        <end position="380"/>
    </location>
</feature>
<keyword evidence="5" id="KW-0408">Iron</keyword>
<dbReference type="Proteomes" id="UP000003744">
    <property type="component" value="Unassembled WGS sequence"/>
</dbReference>
<dbReference type="eggNOG" id="COG0641">
    <property type="taxonomic scope" value="Bacteria"/>
</dbReference>
<gene>
    <name evidence="9" type="ORF">HMPREF0077_0516</name>
</gene>
<dbReference type="UniPathway" id="UPA00782"/>
<dbReference type="GO" id="GO:0016491">
    <property type="term" value="F:oxidoreductase activity"/>
    <property type="evidence" value="ECO:0007669"/>
    <property type="project" value="InterPro"/>
</dbReference>
<dbReference type="CDD" id="cd01335">
    <property type="entry name" value="Radical_SAM"/>
    <property type="match status" value="1"/>
</dbReference>
<dbReference type="Pfam" id="PF13186">
    <property type="entry name" value="SPASM"/>
    <property type="match status" value="1"/>
</dbReference>
<keyword evidence="4" id="KW-0479">Metal-binding</keyword>
<dbReference type="RefSeq" id="WP_004836257.1">
    <property type="nucleotide sequence ID" value="NZ_GG666295.1"/>
</dbReference>
<evidence type="ECO:0000256" key="1">
    <source>
        <dbReference type="ARBA" id="ARBA00001966"/>
    </source>
</evidence>
<evidence type="ECO:0000313" key="10">
    <source>
        <dbReference type="Proteomes" id="UP000003744"/>
    </source>
</evidence>
<keyword evidence="2" id="KW-0004">4Fe-4S</keyword>
<evidence type="ECO:0000256" key="2">
    <source>
        <dbReference type="ARBA" id="ARBA00022485"/>
    </source>
</evidence>
<evidence type="ECO:0000256" key="6">
    <source>
        <dbReference type="ARBA" id="ARBA00023014"/>
    </source>
</evidence>
<dbReference type="AlphaFoldDB" id="C2CGA6"/>
<dbReference type="HOGENOM" id="CLU_009273_3_1_9"/>
<evidence type="ECO:0000259" key="7">
    <source>
        <dbReference type="Pfam" id="PF04055"/>
    </source>
</evidence>
<organism evidence="9 10">
    <name type="scientific">Anaerococcus tetradius ATCC 35098</name>
    <dbReference type="NCBI Taxonomy" id="525255"/>
    <lineage>
        <taxon>Bacteria</taxon>
        <taxon>Bacillati</taxon>
        <taxon>Bacillota</taxon>
        <taxon>Tissierellia</taxon>
        <taxon>Tissierellales</taxon>
        <taxon>Peptoniphilaceae</taxon>
        <taxon>Anaerococcus</taxon>
    </lineage>
</organism>
<protein>
    <submittedName>
        <fullName evidence="9">Radical SAM domain protein</fullName>
    </submittedName>
</protein>
<feature type="domain" description="Radical SAM core" evidence="7">
    <location>
        <begin position="89"/>
        <end position="229"/>
    </location>
</feature>
<dbReference type="SUPFAM" id="SSF102114">
    <property type="entry name" value="Radical SAM enzymes"/>
    <property type="match status" value="1"/>
</dbReference>
<dbReference type="GO" id="GO:0051539">
    <property type="term" value="F:4 iron, 4 sulfur cluster binding"/>
    <property type="evidence" value="ECO:0007669"/>
    <property type="project" value="UniProtKB-KW"/>
</dbReference>
<dbReference type="GO" id="GO:0046872">
    <property type="term" value="F:metal ion binding"/>
    <property type="evidence" value="ECO:0007669"/>
    <property type="project" value="UniProtKB-KW"/>
</dbReference>
<evidence type="ECO:0000313" key="9">
    <source>
        <dbReference type="EMBL" id="EEI83358.1"/>
    </source>
</evidence>
<comment type="cofactor">
    <cofactor evidence="1">
        <name>[4Fe-4S] cluster</name>
        <dbReference type="ChEBI" id="CHEBI:49883"/>
    </cofactor>
</comment>
<sequence>MKESKYNFIYEYKKNYLIYNSLRNSLALMTKKDFIDFKNNKLDSEETEQYKYGGFLVDEGFDELDYIKYNLLNSRYSTSSLGLTIAPSLDCNFDCAYCYEKSHSENYYMDRAMEEKLVDFVRMKAKSSDRIDVSWYGGEPLLAASIIDRLTDEFLKIASEYNLPYSSYMITNGYLLNEKNAKKLSEWKIQGMQITIDGDRKSHDSKRYLKNGNPTYDKILKNLKENYRYLVNVSLRINLDERNIGSENSIIKEIETFDKEGKIKPYIARVRNENDTYRDDICIDQKKFDEYEFNFYRNQDTNFIDRIYPNRISNFCTADYKNSYVINYNGDMYKCWSDIGIEKAKIANIGDKYLGDINYSNYYKYMLFDPTEDEDCKNCKILPLCMGSCPFVRNNRGKECSKYKDNLENIIIATAKYMEVNDEIHNRS</sequence>
<dbReference type="Pfam" id="PF04055">
    <property type="entry name" value="Radical_SAM"/>
    <property type="match status" value="1"/>
</dbReference>
<accession>C2CGA6</accession>
<reference evidence="9 10" key="1">
    <citation type="submission" date="2009-01" db="EMBL/GenBank/DDBJ databases">
        <authorList>
            <person name="Qin X."/>
            <person name="Bachman B."/>
            <person name="Battles P."/>
            <person name="Bell A."/>
            <person name="Bess C."/>
            <person name="Bickham C."/>
            <person name="Chaboub L."/>
            <person name="Chen D."/>
            <person name="Coyle M."/>
            <person name="Deiros D.R."/>
            <person name="Dinh H."/>
            <person name="Forbes L."/>
            <person name="Fowler G."/>
            <person name="Francisco L."/>
            <person name="Fu Q."/>
            <person name="Gubbala S."/>
            <person name="Hale W."/>
            <person name="Han Y."/>
            <person name="Hemphill L."/>
            <person name="Highlander S.K."/>
            <person name="Hirani K."/>
            <person name="Hogues M."/>
            <person name="Jackson L."/>
            <person name="Jakkamsetti A."/>
            <person name="Javaid M."/>
            <person name="Jiang H."/>
            <person name="Korchina V."/>
            <person name="Kovar C."/>
            <person name="Lara F."/>
            <person name="Lee S."/>
            <person name="Mata R."/>
            <person name="Mathew T."/>
            <person name="Moen C."/>
            <person name="Morales K."/>
            <person name="Munidasa M."/>
            <person name="Nazareth L."/>
            <person name="Ngo R."/>
            <person name="Nguyen L."/>
            <person name="Okwuonu G."/>
            <person name="Ongeri F."/>
            <person name="Patil S."/>
            <person name="Petrosino J."/>
            <person name="Pham C."/>
            <person name="Pham P."/>
            <person name="Pu L.-L."/>
            <person name="Puazo M."/>
            <person name="Raj R."/>
            <person name="Reid J."/>
            <person name="Rouhana J."/>
            <person name="Saada N."/>
            <person name="Shang Y."/>
            <person name="Simmons D."/>
            <person name="Thornton R."/>
            <person name="Warren J."/>
            <person name="Weissenberger G."/>
            <person name="Zhang J."/>
            <person name="Zhang L."/>
            <person name="Zhou C."/>
            <person name="Zhu D."/>
            <person name="Muzny D."/>
            <person name="Worley K."/>
            <person name="Gibbs R."/>
        </authorList>
    </citation>
    <scope>NUCLEOTIDE SEQUENCE [LARGE SCALE GENOMIC DNA]</scope>
    <source>
        <strain evidence="9 10">ATCC 35098</strain>
    </source>
</reference>
<keyword evidence="6" id="KW-0411">Iron-sulfur</keyword>
<dbReference type="Gene3D" id="3.20.20.70">
    <property type="entry name" value="Aldolase class I"/>
    <property type="match status" value="1"/>
</dbReference>
<dbReference type="InterPro" id="IPR007197">
    <property type="entry name" value="rSAM"/>
</dbReference>
<keyword evidence="3" id="KW-0949">S-adenosyl-L-methionine</keyword>
<dbReference type="InterPro" id="IPR023885">
    <property type="entry name" value="4Fe4S-binding_SPASM_dom"/>
</dbReference>
<dbReference type="EMBL" id="ACGC01000017">
    <property type="protein sequence ID" value="EEI83358.1"/>
    <property type="molecule type" value="Genomic_DNA"/>
</dbReference>
<evidence type="ECO:0000256" key="4">
    <source>
        <dbReference type="ARBA" id="ARBA00022723"/>
    </source>
</evidence>
<dbReference type="PANTHER" id="PTHR43787">
    <property type="entry name" value="FEMO COFACTOR BIOSYNTHESIS PROTEIN NIFB-RELATED"/>
    <property type="match status" value="1"/>
</dbReference>
<comment type="caution">
    <text evidence="9">The sequence shown here is derived from an EMBL/GenBank/DDBJ whole genome shotgun (WGS) entry which is preliminary data.</text>
</comment>
<dbReference type="InterPro" id="IPR023867">
    <property type="entry name" value="Sulphatase_maturase_rSAM"/>
</dbReference>
<proteinExistence type="predicted"/>
<dbReference type="InterPro" id="IPR013785">
    <property type="entry name" value="Aldolase_TIM"/>
</dbReference>
<dbReference type="SFLD" id="SFLDG01067">
    <property type="entry name" value="SPASM/twitch_domain_containing"/>
    <property type="match status" value="1"/>
</dbReference>
<dbReference type="InterPro" id="IPR058240">
    <property type="entry name" value="rSAM_sf"/>
</dbReference>
<evidence type="ECO:0000256" key="3">
    <source>
        <dbReference type="ARBA" id="ARBA00022691"/>
    </source>
</evidence>